<reference evidence="10 11" key="1">
    <citation type="journal article" date="2019" name="Int. J. Syst. Evol. Microbiol.">
        <title>The Global Catalogue of Microorganisms (GCM) 10K type strain sequencing project: providing services to taxonomists for standard genome sequencing and annotation.</title>
        <authorList>
            <consortium name="The Broad Institute Genomics Platform"/>
            <consortium name="The Broad Institute Genome Sequencing Center for Infectious Disease"/>
            <person name="Wu L."/>
            <person name="Ma J."/>
        </authorList>
    </citation>
    <scope>NUCLEOTIDE SEQUENCE [LARGE SCALE GENOMIC DNA]</scope>
    <source>
        <strain evidence="10 11">JCM 14232</strain>
    </source>
</reference>
<dbReference type="SUPFAM" id="SSF52540">
    <property type="entry name" value="P-loop containing nucleoside triphosphate hydrolases"/>
    <property type="match status" value="2"/>
</dbReference>
<keyword evidence="7" id="KW-1278">Translocase</keyword>
<keyword evidence="1" id="KW-0813">Transport</keyword>
<evidence type="ECO:0000256" key="1">
    <source>
        <dbReference type="ARBA" id="ARBA00022448"/>
    </source>
</evidence>
<dbReference type="GO" id="GO:0005524">
    <property type="term" value="F:ATP binding"/>
    <property type="evidence" value="ECO:0007669"/>
    <property type="project" value="UniProtKB-KW"/>
</dbReference>
<keyword evidence="8" id="KW-0472">Membrane</keyword>
<dbReference type="InterPro" id="IPR027417">
    <property type="entry name" value="P-loop_NTPase"/>
</dbReference>
<gene>
    <name evidence="10" type="primary">rbsA</name>
    <name evidence="10" type="ORF">GCM10008936_12150</name>
</gene>
<dbReference type="InterPro" id="IPR003439">
    <property type="entry name" value="ABC_transporter-like_ATP-bd"/>
</dbReference>
<evidence type="ECO:0000256" key="4">
    <source>
        <dbReference type="ARBA" id="ARBA00022737"/>
    </source>
</evidence>
<dbReference type="RefSeq" id="WP_346024648.1">
    <property type="nucleotide sequence ID" value="NZ_BAAADA010000108.1"/>
</dbReference>
<comment type="caution">
    <text evidence="10">The sequence shown here is derived from an EMBL/GenBank/DDBJ whole genome shotgun (WGS) entry which is preliminary data.</text>
</comment>
<keyword evidence="4" id="KW-0677">Repeat</keyword>
<dbReference type="CDD" id="cd03215">
    <property type="entry name" value="ABC_Carb_Monos_II"/>
    <property type="match status" value="1"/>
</dbReference>
<keyword evidence="11" id="KW-1185">Reference proteome</keyword>
<sequence>MQVEMKGITKAFGENKVLKGVDFSLHSGEVHALMGENGAGKSTLMNILTGLHKKDSGEVLINNEERVYANPKEAEENGVSFIHQEMITWPDMTVLENMFMGKEIRNKLGWVQRREMEKKAESVFSELGIDISFDRTMKTLSVGQQQLIEIAKTLLNDAEVIIMDEPTAALTDREIRTLFKIIRQLQKKGVALVYISHRMEEIFEISDRVTVMRDGVSISTKATKDTSYDEIVRHMVGRDLEDYYPEMDNSQGEAVLEVRNLTHHPDYEDISFTLHSGEILGFSGLMGAGRTEIMRGIFGIDKIDSGDIYLDGEKIDIRTPNDAVKRGMGFLTEDRKSEGLILDFSVRDNVSMTAFEEFSKGGWINKKEEEEFVDLLIKRLTVKTAHMELPVGALSGGNQQKVVLAKWIGAGSRVLILDEPTRGVDVGAKREIYNLMKELAERGVGIIMVSSDLPEVIGVSNRVLVIHEGTISGELKREELSEERIMTLAVTPNNL</sequence>
<evidence type="ECO:0000256" key="2">
    <source>
        <dbReference type="ARBA" id="ARBA00022475"/>
    </source>
</evidence>
<dbReference type="PANTHER" id="PTHR43790:SF3">
    <property type="entry name" value="D-ALLOSE IMPORT ATP-BINDING PROTEIN ALSA-RELATED"/>
    <property type="match status" value="1"/>
</dbReference>
<dbReference type="PROSITE" id="PS50893">
    <property type="entry name" value="ABC_TRANSPORTER_2"/>
    <property type="match status" value="2"/>
</dbReference>
<evidence type="ECO:0000256" key="7">
    <source>
        <dbReference type="ARBA" id="ARBA00022967"/>
    </source>
</evidence>
<dbReference type="CDD" id="cd03216">
    <property type="entry name" value="ABC_Carb_Monos_I"/>
    <property type="match status" value="1"/>
</dbReference>
<keyword evidence="5" id="KW-0547">Nucleotide-binding</keyword>
<dbReference type="Proteomes" id="UP001410648">
    <property type="component" value="Unassembled WGS sequence"/>
</dbReference>
<evidence type="ECO:0000256" key="5">
    <source>
        <dbReference type="ARBA" id="ARBA00022741"/>
    </source>
</evidence>
<accession>A0ABN1AVH5</accession>
<proteinExistence type="predicted"/>
<evidence type="ECO:0000256" key="6">
    <source>
        <dbReference type="ARBA" id="ARBA00022840"/>
    </source>
</evidence>
<dbReference type="InterPro" id="IPR003593">
    <property type="entry name" value="AAA+_ATPase"/>
</dbReference>
<feature type="domain" description="ABC transporter" evidence="9">
    <location>
        <begin position="250"/>
        <end position="493"/>
    </location>
</feature>
<feature type="domain" description="ABC transporter" evidence="9">
    <location>
        <begin position="3"/>
        <end position="239"/>
    </location>
</feature>
<keyword evidence="3" id="KW-0762">Sugar transport</keyword>
<evidence type="ECO:0000256" key="8">
    <source>
        <dbReference type="ARBA" id="ARBA00023136"/>
    </source>
</evidence>
<keyword evidence="2" id="KW-1003">Cell membrane</keyword>
<evidence type="ECO:0000313" key="11">
    <source>
        <dbReference type="Proteomes" id="UP001410648"/>
    </source>
</evidence>
<evidence type="ECO:0000313" key="10">
    <source>
        <dbReference type="EMBL" id="GAA0484721.1"/>
    </source>
</evidence>
<dbReference type="Pfam" id="PF00005">
    <property type="entry name" value="ABC_tran"/>
    <property type="match status" value="2"/>
</dbReference>
<dbReference type="InterPro" id="IPR050107">
    <property type="entry name" value="ABC_carbohydrate_import_ATPase"/>
</dbReference>
<evidence type="ECO:0000256" key="3">
    <source>
        <dbReference type="ARBA" id="ARBA00022597"/>
    </source>
</evidence>
<evidence type="ECO:0000259" key="9">
    <source>
        <dbReference type="PROSITE" id="PS50893"/>
    </source>
</evidence>
<dbReference type="InterPro" id="IPR017871">
    <property type="entry name" value="ABC_transporter-like_CS"/>
</dbReference>
<dbReference type="PROSITE" id="PS00211">
    <property type="entry name" value="ABC_TRANSPORTER_1"/>
    <property type="match status" value="2"/>
</dbReference>
<dbReference type="EMBL" id="BAAADA010000108">
    <property type="protein sequence ID" value="GAA0484721.1"/>
    <property type="molecule type" value="Genomic_DNA"/>
</dbReference>
<dbReference type="PANTHER" id="PTHR43790">
    <property type="entry name" value="CARBOHYDRATE TRANSPORT ATP-BINDING PROTEIN MG119-RELATED"/>
    <property type="match status" value="1"/>
</dbReference>
<protein>
    <submittedName>
        <fullName evidence="10">Ribose ABC transporter ATP-binding protein RbsA</fullName>
    </submittedName>
</protein>
<organism evidence="10 11">
    <name type="scientific">Alkalibacterium indicireducens</name>
    <dbReference type="NCBI Taxonomy" id="398758"/>
    <lineage>
        <taxon>Bacteria</taxon>
        <taxon>Bacillati</taxon>
        <taxon>Bacillota</taxon>
        <taxon>Bacilli</taxon>
        <taxon>Lactobacillales</taxon>
        <taxon>Carnobacteriaceae</taxon>
        <taxon>Alkalibacterium</taxon>
    </lineage>
</organism>
<keyword evidence="6 10" id="KW-0067">ATP-binding</keyword>
<name>A0ABN1AVH5_9LACT</name>
<dbReference type="SMART" id="SM00382">
    <property type="entry name" value="AAA"/>
    <property type="match status" value="2"/>
</dbReference>
<dbReference type="Gene3D" id="3.40.50.300">
    <property type="entry name" value="P-loop containing nucleotide triphosphate hydrolases"/>
    <property type="match status" value="2"/>
</dbReference>